<dbReference type="GO" id="GO:0016740">
    <property type="term" value="F:transferase activity"/>
    <property type="evidence" value="ECO:0007669"/>
    <property type="project" value="UniProtKB-KW"/>
</dbReference>
<proteinExistence type="inferred from homology"/>
<dbReference type="EMBL" id="CP121252">
    <property type="protein sequence ID" value="WFP17157.1"/>
    <property type="molecule type" value="Genomic_DNA"/>
</dbReference>
<evidence type="ECO:0000259" key="2">
    <source>
        <dbReference type="Pfam" id="PF02397"/>
    </source>
</evidence>
<dbReference type="PANTHER" id="PTHR30576">
    <property type="entry name" value="COLANIC BIOSYNTHESIS UDP-GLUCOSE LIPID CARRIER TRANSFERASE"/>
    <property type="match status" value="1"/>
</dbReference>
<organism evidence="3 4">
    <name type="scientific">Citricoccus muralis</name>
    <dbReference type="NCBI Taxonomy" id="169134"/>
    <lineage>
        <taxon>Bacteria</taxon>
        <taxon>Bacillati</taxon>
        <taxon>Actinomycetota</taxon>
        <taxon>Actinomycetes</taxon>
        <taxon>Micrococcales</taxon>
        <taxon>Micrococcaceae</taxon>
        <taxon>Citricoccus</taxon>
    </lineage>
</organism>
<reference evidence="3 4" key="1">
    <citation type="submission" date="2023-04" db="EMBL/GenBank/DDBJ databases">
        <title>Funneling lignin-derived compounds into biodiesel using alkali-halophilic Citricoccus sp. P2.</title>
        <authorList>
            <person name="Luo C.-B."/>
        </authorList>
    </citation>
    <scope>NUCLEOTIDE SEQUENCE [LARGE SCALE GENOMIC DNA]</scope>
    <source>
        <strain evidence="3 4">P2</strain>
    </source>
</reference>
<evidence type="ECO:0000313" key="3">
    <source>
        <dbReference type="EMBL" id="WFP17157.1"/>
    </source>
</evidence>
<gene>
    <name evidence="3" type="ORF">P8192_03250</name>
</gene>
<comment type="similarity">
    <text evidence="1">Belongs to the bacterial sugar transferase family.</text>
</comment>
<dbReference type="PANTHER" id="PTHR30576:SF8">
    <property type="entry name" value="UNDECAPRENYL-PHOSPHATE GALACTOSE PHOSPHOTRANSFERASE"/>
    <property type="match status" value="1"/>
</dbReference>
<accession>A0ABY8H967</accession>
<dbReference type="RefSeq" id="WP_278158471.1">
    <property type="nucleotide sequence ID" value="NZ_CP121252.1"/>
</dbReference>
<protein>
    <submittedName>
        <fullName evidence="3">Sugar transferase</fullName>
        <ecNumber evidence="3">2.7.8.-</ecNumber>
    </submittedName>
</protein>
<keyword evidence="4" id="KW-1185">Reference proteome</keyword>
<evidence type="ECO:0000256" key="1">
    <source>
        <dbReference type="ARBA" id="ARBA00006464"/>
    </source>
</evidence>
<dbReference type="EC" id="2.7.8.-" evidence="3"/>
<dbReference type="InterPro" id="IPR003362">
    <property type="entry name" value="Bact_transf"/>
</dbReference>
<name>A0ABY8H967_9MICC</name>
<feature type="domain" description="Bacterial sugar transferase" evidence="2">
    <location>
        <begin position="12"/>
        <end position="185"/>
    </location>
</feature>
<dbReference type="Pfam" id="PF02397">
    <property type="entry name" value="Bac_transf"/>
    <property type="match status" value="1"/>
</dbReference>
<keyword evidence="3" id="KW-0808">Transferase</keyword>
<evidence type="ECO:0000313" key="4">
    <source>
        <dbReference type="Proteomes" id="UP001219037"/>
    </source>
</evidence>
<sequence>MTRSRLRYSQVKRGLDLVGSSLALVALSPVIGAVAVVVRIKLGSPVLFVQARPGLQGRPFNLLKFRSMLPVDPERGWVTDAERLTRFGRVLRATSLDELPSLLNVVKGEMSLIGPRPLMMKYLPRYTAHQARRHEVRPGVTGLAQVSGRNSLDWDARLDLDVDYVDRHNARLDAEILLKTVLVVFGRSGISSDDSVTVDDFLGAEPEDGLVEAVLDDADYGGMCPEDWGTDIDARRERRWVYFQRDALSEQPIGFGQLTGVGTGTVTASLRLVSQEVGETPVPEWKEAVLLRLLQRAASYGADRVEIPDEGRTVDHLTRTMAIEGAEA</sequence>
<dbReference type="Proteomes" id="UP001219037">
    <property type="component" value="Chromosome"/>
</dbReference>